<keyword evidence="2" id="KW-1185">Reference proteome</keyword>
<accession>A0ACB9K7I3</accession>
<evidence type="ECO:0000313" key="2">
    <source>
        <dbReference type="Proteomes" id="UP001056120"/>
    </source>
</evidence>
<reference evidence="1 2" key="2">
    <citation type="journal article" date="2022" name="Mol. Ecol. Resour.">
        <title>The genomes of chicory, endive, great burdock and yacon provide insights into Asteraceae paleo-polyploidization history and plant inulin production.</title>
        <authorList>
            <person name="Fan W."/>
            <person name="Wang S."/>
            <person name="Wang H."/>
            <person name="Wang A."/>
            <person name="Jiang F."/>
            <person name="Liu H."/>
            <person name="Zhao H."/>
            <person name="Xu D."/>
            <person name="Zhang Y."/>
        </authorList>
    </citation>
    <scope>NUCLEOTIDE SEQUENCE [LARGE SCALE GENOMIC DNA]</scope>
    <source>
        <strain evidence="2">cv. Yunnan</strain>
        <tissue evidence="1">Leaves</tissue>
    </source>
</reference>
<reference evidence="2" key="1">
    <citation type="journal article" date="2022" name="Mol. Ecol. Resour.">
        <title>The genomes of chicory, endive, great burdock and yacon provide insights into Asteraceae palaeo-polyploidization history and plant inulin production.</title>
        <authorList>
            <person name="Fan W."/>
            <person name="Wang S."/>
            <person name="Wang H."/>
            <person name="Wang A."/>
            <person name="Jiang F."/>
            <person name="Liu H."/>
            <person name="Zhao H."/>
            <person name="Xu D."/>
            <person name="Zhang Y."/>
        </authorList>
    </citation>
    <scope>NUCLEOTIDE SEQUENCE [LARGE SCALE GENOMIC DNA]</scope>
    <source>
        <strain evidence="2">cv. Yunnan</strain>
    </source>
</reference>
<dbReference type="Proteomes" id="UP001056120">
    <property type="component" value="Linkage Group LG01"/>
</dbReference>
<organism evidence="1 2">
    <name type="scientific">Smallanthus sonchifolius</name>
    <dbReference type="NCBI Taxonomy" id="185202"/>
    <lineage>
        <taxon>Eukaryota</taxon>
        <taxon>Viridiplantae</taxon>
        <taxon>Streptophyta</taxon>
        <taxon>Embryophyta</taxon>
        <taxon>Tracheophyta</taxon>
        <taxon>Spermatophyta</taxon>
        <taxon>Magnoliopsida</taxon>
        <taxon>eudicotyledons</taxon>
        <taxon>Gunneridae</taxon>
        <taxon>Pentapetalae</taxon>
        <taxon>asterids</taxon>
        <taxon>campanulids</taxon>
        <taxon>Asterales</taxon>
        <taxon>Asteraceae</taxon>
        <taxon>Asteroideae</taxon>
        <taxon>Heliantheae alliance</taxon>
        <taxon>Millerieae</taxon>
        <taxon>Smallanthus</taxon>
    </lineage>
</organism>
<dbReference type="EMBL" id="CM042018">
    <property type="protein sequence ID" value="KAI3828160.1"/>
    <property type="molecule type" value="Genomic_DNA"/>
</dbReference>
<protein>
    <submittedName>
        <fullName evidence="1">Uncharacterized protein</fullName>
    </submittedName>
</protein>
<sequence>MGNPEDANRDSEFSGIDRLLSKVHSVLLENGFATDKVDTQRGKENVVVDALSRKETHSPIRVKAHRLVITPDFMTELEKAQIEALKEENVKKERMVSQQMKLEINTDGVRTRCGRMCVPKGEEHRDKVLDEAHKSRYSIHPGSTKMYQDLKKEYWWPNMKNDVTGYVSKCLTCSQVKAEHQKPYGKIQPLEIPEWKWERITMDFITKLPRTAKGHDTIWVIVDRLTKSAQFLPIRETYSSKKLAKVFINEIVSRHGVPLSIVSDRDT</sequence>
<comment type="caution">
    <text evidence="1">The sequence shown here is derived from an EMBL/GenBank/DDBJ whole genome shotgun (WGS) entry which is preliminary data.</text>
</comment>
<proteinExistence type="predicted"/>
<gene>
    <name evidence="1" type="ORF">L1987_02257</name>
</gene>
<evidence type="ECO:0000313" key="1">
    <source>
        <dbReference type="EMBL" id="KAI3828160.1"/>
    </source>
</evidence>
<name>A0ACB9K7I3_9ASTR</name>